<dbReference type="EMBL" id="JXXE01000233">
    <property type="protein sequence ID" value="KIZ43095.1"/>
    <property type="molecule type" value="Genomic_DNA"/>
</dbReference>
<dbReference type="RefSeq" id="WP_044410559.1">
    <property type="nucleotide sequence ID" value="NZ_JXXE01000233.1"/>
</dbReference>
<comment type="caution">
    <text evidence="1">The sequence shown here is derived from an EMBL/GenBank/DDBJ whole genome shotgun (WGS) entry which is preliminary data.</text>
</comment>
<name>A0A0D7ERA4_RHOPL</name>
<dbReference type="Proteomes" id="UP000032515">
    <property type="component" value="Unassembled WGS sequence"/>
</dbReference>
<gene>
    <name evidence="1" type="ORF">OO17_11860</name>
</gene>
<dbReference type="Pfam" id="PF11836">
    <property type="entry name" value="Phage_TAC_11"/>
    <property type="match status" value="1"/>
</dbReference>
<protein>
    <recommendedName>
        <fullName evidence="3">Gene transfer agent family protein</fullName>
    </recommendedName>
</protein>
<dbReference type="AlphaFoldDB" id="A0A0D7ERA4"/>
<organism evidence="1 2">
    <name type="scientific">Rhodopseudomonas palustris</name>
    <dbReference type="NCBI Taxonomy" id="1076"/>
    <lineage>
        <taxon>Bacteria</taxon>
        <taxon>Pseudomonadati</taxon>
        <taxon>Pseudomonadota</taxon>
        <taxon>Alphaproteobacteria</taxon>
        <taxon>Hyphomicrobiales</taxon>
        <taxon>Nitrobacteraceae</taxon>
        <taxon>Rhodopseudomonas</taxon>
    </lineage>
</organism>
<accession>A0A0D7ERA4</accession>
<proteinExistence type="predicted"/>
<dbReference type="PATRIC" id="fig|1076.23.peg.2431"/>
<reference evidence="1 2" key="1">
    <citation type="submission" date="2014-11" db="EMBL/GenBank/DDBJ databases">
        <title>Genomics and ecophysiology of heterotrophic nitrogen fixing bacteria isolated from estuarine surface water.</title>
        <authorList>
            <person name="Bentzon-Tilia M."/>
            <person name="Severin I."/>
            <person name="Hansen L.H."/>
            <person name="Riemann L."/>
        </authorList>
    </citation>
    <scope>NUCLEOTIDE SEQUENCE [LARGE SCALE GENOMIC DNA]</scope>
    <source>
        <strain evidence="1 2">BAL398</strain>
    </source>
</reference>
<evidence type="ECO:0000313" key="2">
    <source>
        <dbReference type="Proteomes" id="UP000032515"/>
    </source>
</evidence>
<dbReference type="InterPro" id="IPR021791">
    <property type="entry name" value="Phage_TAC_11"/>
</dbReference>
<evidence type="ECO:0008006" key="3">
    <source>
        <dbReference type="Google" id="ProtNLM"/>
    </source>
</evidence>
<sequence>MMTAPHRAFFGDAEYEFRITASLISELERKTNAGIGTLCSRIFARQFTQADINETIRLALIGGGVAPERAASLIASYAVDRSLSETYPLAVAILDALWFGQPHEASNGQT</sequence>
<evidence type="ECO:0000313" key="1">
    <source>
        <dbReference type="EMBL" id="KIZ43095.1"/>
    </source>
</evidence>